<reference evidence="2" key="1">
    <citation type="submission" date="2020-10" db="EMBL/GenBank/DDBJ databases">
        <authorList>
            <person name="Gilroy R."/>
        </authorList>
    </citation>
    <scope>NUCLEOTIDE SEQUENCE</scope>
    <source>
        <strain evidence="2">B3-4054</strain>
    </source>
</reference>
<evidence type="ECO:0000313" key="2">
    <source>
        <dbReference type="EMBL" id="MBO8449812.1"/>
    </source>
</evidence>
<feature type="region of interest" description="Disordered" evidence="1">
    <location>
        <begin position="33"/>
        <end position="96"/>
    </location>
</feature>
<dbReference type="Gene3D" id="1.25.40.10">
    <property type="entry name" value="Tetratricopeptide repeat domain"/>
    <property type="match status" value="3"/>
</dbReference>
<gene>
    <name evidence="2" type="ORF">IAA96_01750</name>
</gene>
<protein>
    <submittedName>
        <fullName evidence="2">Tetratricopeptide repeat protein</fullName>
    </submittedName>
</protein>
<feature type="compositionally biased region" description="Polar residues" evidence="1">
    <location>
        <begin position="61"/>
        <end position="71"/>
    </location>
</feature>
<comment type="caution">
    <text evidence="2">The sequence shown here is derived from an EMBL/GenBank/DDBJ whole genome shotgun (WGS) entry which is preliminary data.</text>
</comment>
<dbReference type="SUPFAM" id="SSF48452">
    <property type="entry name" value="TPR-like"/>
    <property type="match status" value="2"/>
</dbReference>
<sequence length="619" mass="67236">MRFLRRLSGPAVPAVLGAWFVCVLLAGCASSGVPAQDSGRPDAVSEYAGSPDMPPADGSRPQENAGSTVPSGDSAAGTRTQTGSQGGTVLSVPSSEQLRRDRLDTGMLSYLELGSPDGIRMAVDRIRVDSRGMSDLNRSILALAGELMEVLYPLETVTWSIPSVPEQDVYARLIRAAKIGVTDYSGGEEFFSLTLPALALFYTPEASLAFAEVDAALLRASRLNPASVLPPWFRAVIAVRQGRDEDAAEFYRQAWTLDESCYPAGFGYAAALIRSGNAQLALDIGRAVLARYPSSTEAMGLCADACAAMGDWTGAEPYVISALQADPGNTRYLLLRAQILVEQGDYLKANSLLDAFSTVNRTNREYLLLKARIGREWNKNPAAAVSYLQEALRLYPGDPVVLLASAEICYESGTTINGMSGRDLVLRILEENPGQSEALALLVNDYINNFDWQNAVRTAERFSSAAPGPEASLLLARAYSGSGQTGRALSIMRELYAANPVNEDIADLYIETLVDSGDFPQARRIIDATMASASPSLQSKLYYHLSRLQTDPEQELSSLRSSLLTDPRNSKALFAMYAWYFRTGEYRRAQYYLKQVAAINPLNREYSRLLAELDELLGG</sequence>
<evidence type="ECO:0000256" key="1">
    <source>
        <dbReference type="SAM" id="MobiDB-lite"/>
    </source>
</evidence>
<dbReference type="PANTHER" id="PTHR12558:SF13">
    <property type="entry name" value="CELL DIVISION CYCLE PROTEIN 27 HOMOLOG"/>
    <property type="match status" value="1"/>
</dbReference>
<evidence type="ECO:0000313" key="3">
    <source>
        <dbReference type="Proteomes" id="UP000823616"/>
    </source>
</evidence>
<accession>A0A9D9EMC6</accession>
<name>A0A9D9EMC6_9SPIR</name>
<reference evidence="2" key="2">
    <citation type="journal article" date="2021" name="PeerJ">
        <title>Extensive microbial diversity within the chicken gut microbiome revealed by metagenomics and culture.</title>
        <authorList>
            <person name="Gilroy R."/>
            <person name="Ravi A."/>
            <person name="Getino M."/>
            <person name="Pursley I."/>
            <person name="Horton D.L."/>
            <person name="Alikhan N.F."/>
            <person name="Baker D."/>
            <person name="Gharbi K."/>
            <person name="Hall N."/>
            <person name="Watson M."/>
            <person name="Adriaenssens E.M."/>
            <person name="Foster-Nyarko E."/>
            <person name="Jarju S."/>
            <person name="Secka A."/>
            <person name="Antonio M."/>
            <person name="Oren A."/>
            <person name="Chaudhuri R.R."/>
            <person name="La Ragione R."/>
            <person name="Hildebrand F."/>
            <person name="Pallen M.J."/>
        </authorList>
    </citation>
    <scope>NUCLEOTIDE SEQUENCE</scope>
    <source>
        <strain evidence="2">B3-4054</strain>
    </source>
</reference>
<proteinExistence type="predicted"/>
<dbReference type="EMBL" id="JADIMS010000030">
    <property type="protein sequence ID" value="MBO8449812.1"/>
    <property type="molecule type" value="Genomic_DNA"/>
</dbReference>
<organism evidence="2 3">
    <name type="scientific">Candidatus Avitreponema avistercoris</name>
    <dbReference type="NCBI Taxonomy" id="2840705"/>
    <lineage>
        <taxon>Bacteria</taxon>
        <taxon>Pseudomonadati</taxon>
        <taxon>Spirochaetota</taxon>
        <taxon>Spirochaetia</taxon>
        <taxon>Spirochaetales</taxon>
        <taxon>Candidatus Avitreponema</taxon>
    </lineage>
</organism>
<dbReference type="PANTHER" id="PTHR12558">
    <property type="entry name" value="CELL DIVISION CYCLE 16,23,27"/>
    <property type="match status" value="1"/>
</dbReference>
<dbReference type="PROSITE" id="PS51257">
    <property type="entry name" value="PROKAR_LIPOPROTEIN"/>
    <property type="match status" value="1"/>
</dbReference>
<dbReference type="Proteomes" id="UP000823616">
    <property type="component" value="Unassembled WGS sequence"/>
</dbReference>
<dbReference type="InterPro" id="IPR011990">
    <property type="entry name" value="TPR-like_helical_dom_sf"/>
</dbReference>
<dbReference type="AlphaFoldDB" id="A0A9D9EMC6"/>
<dbReference type="Pfam" id="PF14559">
    <property type="entry name" value="TPR_19"/>
    <property type="match status" value="1"/>
</dbReference>